<keyword evidence="11" id="KW-0407">Ion channel</keyword>
<feature type="domain" description="Mucolipin extracytosolic" evidence="15">
    <location>
        <begin position="2"/>
        <end position="185"/>
    </location>
</feature>
<feature type="non-terminal residue" evidence="16">
    <location>
        <position position="1"/>
    </location>
</feature>
<keyword evidence="5 13" id="KW-0812">Transmembrane</keyword>
<dbReference type="Pfam" id="PF08016">
    <property type="entry name" value="PKD_channel"/>
    <property type="match status" value="1"/>
</dbReference>
<dbReference type="Proteomes" id="UP000545435">
    <property type="component" value="Unassembled WGS sequence"/>
</dbReference>
<organism evidence="16 17">
    <name type="scientific">Rostratula benghalensis</name>
    <name type="common">greater painted-snipe</name>
    <dbReference type="NCBI Taxonomy" id="118793"/>
    <lineage>
        <taxon>Eukaryota</taxon>
        <taxon>Metazoa</taxon>
        <taxon>Chordata</taxon>
        <taxon>Craniata</taxon>
        <taxon>Vertebrata</taxon>
        <taxon>Euteleostomi</taxon>
        <taxon>Archelosauria</taxon>
        <taxon>Archosauria</taxon>
        <taxon>Dinosauria</taxon>
        <taxon>Saurischia</taxon>
        <taxon>Theropoda</taxon>
        <taxon>Coelurosauria</taxon>
        <taxon>Aves</taxon>
        <taxon>Neognathae</taxon>
        <taxon>Neoaves</taxon>
        <taxon>Charadriiformes</taxon>
        <taxon>Rostratulidae</taxon>
        <taxon>Rostratula</taxon>
    </lineage>
</organism>
<evidence type="ECO:0000313" key="16">
    <source>
        <dbReference type="EMBL" id="NXJ72520.1"/>
    </source>
</evidence>
<evidence type="ECO:0000256" key="6">
    <source>
        <dbReference type="ARBA" id="ARBA00022753"/>
    </source>
</evidence>
<evidence type="ECO:0000256" key="1">
    <source>
        <dbReference type="ARBA" id="ARBA00004337"/>
    </source>
</evidence>
<feature type="transmembrane region" description="Helical" evidence="13">
    <location>
        <begin position="325"/>
        <end position="347"/>
    </location>
</feature>
<dbReference type="FunFam" id="1.10.287.70:FF:000033">
    <property type="entry name" value="Mucolipin 1"/>
    <property type="match status" value="1"/>
</dbReference>
<feature type="non-terminal residue" evidence="16">
    <location>
        <position position="422"/>
    </location>
</feature>
<evidence type="ECO:0000256" key="13">
    <source>
        <dbReference type="SAM" id="Phobius"/>
    </source>
</evidence>
<dbReference type="GO" id="GO:0005765">
    <property type="term" value="C:lysosomal membrane"/>
    <property type="evidence" value="ECO:0007669"/>
    <property type="project" value="TreeGrafter"/>
</dbReference>
<dbReference type="GO" id="GO:0010008">
    <property type="term" value="C:endosome membrane"/>
    <property type="evidence" value="ECO:0007669"/>
    <property type="project" value="UniProtKB-SubCell"/>
</dbReference>
<evidence type="ECO:0000256" key="10">
    <source>
        <dbReference type="ARBA" id="ARBA00023157"/>
    </source>
</evidence>
<comment type="catalytic activity">
    <reaction evidence="12">
        <text>Ca(2+)(in) = Ca(2+)(out)</text>
        <dbReference type="Rhea" id="RHEA:29671"/>
        <dbReference type="ChEBI" id="CHEBI:29108"/>
    </reaction>
</comment>
<dbReference type="PANTHER" id="PTHR12127">
    <property type="entry name" value="MUCOLIPIN"/>
    <property type="match status" value="1"/>
</dbReference>
<feature type="transmembrane region" description="Helical" evidence="13">
    <location>
        <begin position="199"/>
        <end position="221"/>
    </location>
</feature>
<keyword evidence="9 13" id="KW-0472">Membrane</keyword>
<evidence type="ECO:0000256" key="11">
    <source>
        <dbReference type="ARBA" id="ARBA00023303"/>
    </source>
</evidence>
<dbReference type="InterPro" id="IPR039031">
    <property type="entry name" value="Mucolipin"/>
</dbReference>
<protein>
    <submittedName>
        <fullName evidence="16">MCLN1 protein</fullName>
    </submittedName>
</protein>
<evidence type="ECO:0000256" key="8">
    <source>
        <dbReference type="ARBA" id="ARBA00023065"/>
    </source>
</evidence>
<evidence type="ECO:0000256" key="5">
    <source>
        <dbReference type="ARBA" id="ARBA00022692"/>
    </source>
</evidence>
<dbReference type="InterPro" id="IPR049134">
    <property type="entry name" value="MCLN_ECD"/>
</dbReference>
<evidence type="ECO:0000313" key="17">
    <source>
        <dbReference type="Proteomes" id="UP000545435"/>
    </source>
</evidence>
<evidence type="ECO:0000259" key="15">
    <source>
        <dbReference type="Pfam" id="PF21381"/>
    </source>
</evidence>
<evidence type="ECO:0000256" key="2">
    <source>
        <dbReference type="ARBA" id="ARBA00004651"/>
    </source>
</evidence>
<accession>A0A7L0DPD4</accession>
<evidence type="ECO:0000256" key="4">
    <source>
        <dbReference type="ARBA" id="ARBA00022475"/>
    </source>
</evidence>
<feature type="transmembrane region" description="Helical" evidence="13">
    <location>
        <begin position="254"/>
        <end position="275"/>
    </location>
</feature>
<evidence type="ECO:0000256" key="3">
    <source>
        <dbReference type="ARBA" id="ARBA00022448"/>
    </source>
</evidence>
<feature type="transmembrane region" description="Helical" evidence="13">
    <location>
        <begin position="287"/>
        <end position="305"/>
    </location>
</feature>
<name>A0A7L0DPD4_9CHAR</name>
<keyword evidence="7 13" id="KW-1133">Transmembrane helix</keyword>
<sequence>MVVTFKEENTMAFKHLFLKDYVDGAEESYAVYTQRDLYDRVFYAVEKYLAVPNETIGRYAYVRGENQSALTLCQRFYRKGRIDPANDTFDIDPRVVTDCVGVDPEDPQPLPPGLSRSYRNFTLKFHKLINVTIQFKLKAINIQTIINDEIPDCYTFAVTITFDNKAHSGRVRIRLENRAAIEECRDPSVSGRGDNSFRLFFDILIILVCSLSFLLCARSLLRGLLLQREFSRFFWRRHGRNVALSDRMEFLNGWYVLLVLGDILTLLGTLMKIGIEAKNFSDYDVCSILLGTSTLLVWGGVIRYLTFFRKYNILIVTLRLALPNVIRFCCCVAVIYLGYCFCGWIVLGPYHVKFRSLSMVSECLFSLVNGDDMFVTFAEVQPSNPWVWLFSQVYLYSFIGLFTLMVLSLFIALITGSYETIK</sequence>
<keyword evidence="3" id="KW-0813">Transport</keyword>
<dbReference type="PANTHER" id="PTHR12127:SF6">
    <property type="entry name" value="MUCOLIPIN-1"/>
    <property type="match status" value="1"/>
</dbReference>
<keyword evidence="8" id="KW-0406">Ion transport</keyword>
<dbReference type="InterPro" id="IPR013122">
    <property type="entry name" value="PKD1_2_channel"/>
</dbReference>
<dbReference type="Gene3D" id="1.10.287.70">
    <property type="match status" value="1"/>
</dbReference>
<keyword evidence="10" id="KW-1015">Disulfide bond</keyword>
<comment type="caution">
    <text evidence="16">The sequence shown here is derived from an EMBL/GenBank/DDBJ whole genome shotgun (WGS) entry which is preliminary data.</text>
</comment>
<dbReference type="Pfam" id="PF21381">
    <property type="entry name" value="MCLN_ECD"/>
    <property type="match status" value="1"/>
</dbReference>
<dbReference type="EMBL" id="VXAI01001069">
    <property type="protein sequence ID" value="NXJ72520.1"/>
    <property type="molecule type" value="Genomic_DNA"/>
</dbReference>
<gene>
    <name evidence="16" type="primary">Mcoln1</name>
    <name evidence="16" type="ORF">ROSBEN_R01388</name>
</gene>
<evidence type="ECO:0000256" key="7">
    <source>
        <dbReference type="ARBA" id="ARBA00022989"/>
    </source>
</evidence>
<proteinExistence type="predicted"/>
<keyword evidence="6" id="KW-0967">Endosome</keyword>
<feature type="domain" description="Polycystin cation channel PKD1/PKD2" evidence="14">
    <location>
        <begin position="286"/>
        <end position="421"/>
    </location>
</feature>
<evidence type="ECO:0000259" key="14">
    <source>
        <dbReference type="Pfam" id="PF08016"/>
    </source>
</evidence>
<dbReference type="AlphaFoldDB" id="A0A7L0DPD4"/>
<reference evidence="16 17" key="1">
    <citation type="submission" date="2019-09" db="EMBL/GenBank/DDBJ databases">
        <title>Bird 10,000 Genomes (B10K) Project - Family phase.</title>
        <authorList>
            <person name="Zhang G."/>
        </authorList>
    </citation>
    <scope>NUCLEOTIDE SEQUENCE [LARGE SCALE GENOMIC DNA]</scope>
    <source>
        <strain evidence="16">B10K-DU-006-20</strain>
        <tissue evidence="16">Mixed tissue sample</tissue>
    </source>
</reference>
<comment type="subcellular location">
    <subcellularLocation>
        <location evidence="2">Cell membrane</location>
        <topology evidence="2">Multi-pass membrane protein</topology>
    </subcellularLocation>
    <subcellularLocation>
        <location evidence="1">Endosome membrane</location>
        <topology evidence="1">Multi-pass membrane protein</topology>
    </subcellularLocation>
</comment>
<dbReference type="GO" id="GO:0072345">
    <property type="term" value="F:NAADP-sensitive calcium-release channel activity"/>
    <property type="evidence" value="ECO:0007669"/>
    <property type="project" value="TreeGrafter"/>
</dbReference>
<dbReference type="GO" id="GO:0005886">
    <property type="term" value="C:plasma membrane"/>
    <property type="evidence" value="ECO:0007669"/>
    <property type="project" value="UniProtKB-SubCell"/>
</dbReference>
<evidence type="ECO:0000256" key="12">
    <source>
        <dbReference type="ARBA" id="ARBA00036634"/>
    </source>
</evidence>
<dbReference type="InterPro" id="IPR047316">
    <property type="entry name" value="ML1_ELD"/>
</dbReference>
<keyword evidence="4" id="KW-1003">Cell membrane</keyword>
<evidence type="ECO:0000256" key="9">
    <source>
        <dbReference type="ARBA" id="ARBA00023136"/>
    </source>
</evidence>
<keyword evidence="17" id="KW-1185">Reference proteome</keyword>
<dbReference type="CDD" id="cd21070">
    <property type="entry name" value="ELD_TRPML1"/>
    <property type="match status" value="1"/>
</dbReference>
<feature type="transmembrane region" description="Helical" evidence="13">
    <location>
        <begin position="393"/>
        <end position="414"/>
    </location>
</feature>